<sequence>MKLTSTFAALCVLATSSLVSAGPLLTRKVVVMNDSAKQNANFSQGAVYFITNEPSGNFVVSADIKQDGTLNLARAITTNGRGQHGDDGGVNGPDGLFSQGAVKASASGKVLAAVNPGSNTVSLFKINADNPSELTHFGTPVSSEGEFPMSLAFNSKGDQLCVLNGGQINGVSCYKIDSNLGLVAQNNTVRQLNLNQTTPANGPAGSASHIIFTEDGKNLVAAIKGNPGPPANPGFLAVWQVQTDGTLSEFFKKVEPSSGGLLPFGMSIIPGKNAILATDAALGADVFDFGQQPQADSSSGGNNSNAKGTSTLKIDGQGATCWATFSKQSGNFYVTDIKTSTVTEINVNDQLNATIVKQYPLKNDSATIDLDAASVNGKDFLYVLQPNSTSIQVLSVNAPGKASELQNIDIAGPASAAKLTISKANLQGMTTFVKA</sequence>
<gene>
    <name evidence="1" type="ORF">FA95DRAFT_1585087</name>
</gene>
<reference evidence="1" key="1">
    <citation type="submission" date="2021-02" db="EMBL/GenBank/DDBJ databases">
        <authorList>
            <consortium name="DOE Joint Genome Institute"/>
            <person name="Ahrendt S."/>
            <person name="Looney B.P."/>
            <person name="Miyauchi S."/>
            <person name="Morin E."/>
            <person name="Drula E."/>
            <person name="Courty P.E."/>
            <person name="Chicoki N."/>
            <person name="Fauchery L."/>
            <person name="Kohler A."/>
            <person name="Kuo A."/>
            <person name="Labutti K."/>
            <person name="Pangilinan J."/>
            <person name="Lipzen A."/>
            <person name="Riley R."/>
            <person name="Andreopoulos W."/>
            <person name="He G."/>
            <person name="Johnson J."/>
            <person name="Barry K.W."/>
            <person name="Grigoriev I.V."/>
            <person name="Nagy L."/>
            <person name="Hibbett D."/>
            <person name="Henrissat B."/>
            <person name="Matheny P.B."/>
            <person name="Labbe J."/>
            <person name="Martin F."/>
        </authorList>
    </citation>
    <scope>NUCLEOTIDE SEQUENCE</scope>
    <source>
        <strain evidence="1">FP105234-sp</strain>
    </source>
</reference>
<protein>
    <submittedName>
        <fullName evidence="1">Uncharacterized protein</fullName>
    </submittedName>
</protein>
<comment type="caution">
    <text evidence="1">The sequence shown here is derived from an EMBL/GenBank/DDBJ whole genome shotgun (WGS) entry which is preliminary data.</text>
</comment>
<name>A0ACB8R813_9AGAM</name>
<dbReference type="EMBL" id="MU276212">
    <property type="protein sequence ID" value="KAI0040256.1"/>
    <property type="molecule type" value="Genomic_DNA"/>
</dbReference>
<reference evidence="1" key="2">
    <citation type="journal article" date="2022" name="New Phytol.">
        <title>Evolutionary transition to the ectomycorrhizal habit in the genomes of a hyperdiverse lineage of mushroom-forming fungi.</title>
        <authorList>
            <person name="Looney B."/>
            <person name="Miyauchi S."/>
            <person name="Morin E."/>
            <person name="Drula E."/>
            <person name="Courty P.E."/>
            <person name="Kohler A."/>
            <person name="Kuo A."/>
            <person name="LaButti K."/>
            <person name="Pangilinan J."/>
            <person name="Lipzen A."/>
            <person name="Riley R."/>
            <person name="Andreopoulos W."/>
            <person name="He G."/>
            <person name="Johnson J."/>
            <person name="Nolan M."/>
            <person name="Tritt A."/>
            <person name="Barry K.W."/>
            <person name="Grigoriev I.V."/>
            <person name="Nagy L.G."/>
            <person name="Hibbett D."/>
            <person name="Henrissat B."/>
            <person name="Matheny P.B."/>
            <person name="Labbe J."/>
            <person name="Martin F.M."/>
        </authorList>
    </citation>
    <scope>NUCLEOTIDE SEQUENCE</scope>
    <source>
        <strain evidence="1">FP105234-sp</strain>
    </source>
</reference>
<evidence type="ECO:0000313" key="1">
    <source>
        <dbReference type="EMBL" id="KAI0040256.1"/>
    </source>
</evidence>
<dbReference type="Proteomes" id="UP000814033">
    <property type="component" value="Unassembled WGS sequence"/>
</dbReference>
<accession>A0ACB8R813</accession>
<proteinExistence type="predicted"/>
<organism evidence="1 2">
    <name type="scientific">Auriscalpium vulgare</name>
    <dbReference type="NCBI Taxonomy" id="40419"/>
    <lineage>
        <taxon>Eukaryota</taxon>
        <taxon>Fungi</taxon>
        <taxon>Dikarya</taxon>
        <taxon>Basidiomycota</taxon>
        <taxon>Agaricomycotina</taxon>
        <taxon>Agaricomycetes</taxon>
        <taxon>Russulales</taxon>
        <taxon>Auriscalpiaceae</taxon>
        <taxon>Auriscalpium</taxon>
    </lineage>
</organism>
<evidence type="ECO:0000313" key="2">
    <source>
        <dbReference type="Proteomes" id="UP000814033"/>
    </source>
</evidence>
<keyword evidence="2" id="KW-1185">Reference proteome</keyword>